<proteinExistence type="predicted"/>
<keyword evidence="1" id="KW-0472">Membrane</keyword>
<feature type="domain" description="Apple" evidence="3">
    <location>
        <begin position="537"/>
        <end position="617"/>
    </location>
</feature>
<dbReference type="PROSITE" id="PS50948">
    <property type="entry name" value="PAN"/>
    <property type="match status" value="1"/>
</dbReference>
<sequence length="1107" mass="123779">MAWTFAFFSAFCVADGLASFSTRSGLKAAVDAWATASEPQRQHLRTRWGDISEWNVSAVTNFSGLFEGLADFDERIGAWETSAVTDLSYTFSGATSFNQPLTWDTSAVRSMREMFSRASRFNQSLASWDTSKVEDMHGMFAGASSFNQVVGSWDTSKVRDMKEMFLDASAFDQALGGWKTSAVTGMSGMFARALRFNQAVGGWDTSKVTTMLGMFGSARRFNQPLDEWNTSAVTDMSYMFYYAVAFDQAVGSWDTSKVTTMASMFHGASSFNQSLNDWHTSSVLDMSSMFVKAVVFNQADVTTTKSMFHAARSFNQSLNDWHTSSVSDMSYMFVMAVVFNQAVGCWDTSKVTTMRGMFNKARSFNQPLEDWNTSSVVTMRDMFEDAASFNHPLGKWDTSAVVDMSVMFARTPSFNQPLNPWDMSSVKNTSYMFIHATGFDQPLGCWNTSAVVDMSYMFSGATAFDQPLGTWDFSSVNASMMEGMLTANHISRCNLRSLSQATSLPGRLKRYWGFSTCSSCEARRCPDSKQACVDGECHPVNSNFIELAQGQWAPQQRQEVELVDVARTYRGCAEVCEGSANCSAFVLEKGRCALYIGKGLPEKRGEGTMRAFLKPRCEFFTCPAEGVLMGMEGPAVTAASCCRCRDGRVKNLRVAPELQCISCPAGAEPMSWSSCRPCQPGFISRGSKCERCSEGLEPNAAQSDCRDCPPGHFATADMDACKPCEFPRMLFGDNCAPWPLVVILLFLLVCLGVLFFVSRAVLKSGRKRILARVERAEKLVQMLDWELWEMEAVTTVETYAAQLHELGWTHEEVLQKAGEIRAQHSRIAGVGMRYLLSDFTYLAEQRAQKPNPDFHELKVAFWFGADPLGEQVPCPRDGEPGCALVDLLPKADRQPQTHFMSWTWRYTLKQIQSALAIWSSSTRIEAERVFFFMCFFVNNQFRIMKDQSSSGSDDLDHVFNSNLRRIGQVVAILDAWHEPIYLQRVWTVYEQYVACSLEVPVTFVMPAEAQRSLTAEINRGEPGINEVTSSLSKVDSANAEAFDPRDEFKVKKAIQETVGFEQVNEHVRQALVQWIGGVVRQQFQMLLKRQALKRPEQGESGRQIIPI</sequence>
<evidence type="ECO:0000256" key="2">
    <source>
        <dbReference type="SAM" id="SignalP"/>
    </source>
</evidence>
<organism evidence="4 5">
    <name type="scientific">Durusdinium trenchii</name>
    <dbReference type="NCBI Taxonomy" id="1381693"/>
    <lineage>
        <taxon>Eukaryota</taxon>
        <taxon>Sar</taxon>
        <taxon>Alveolata</taxon>
        <taxon>Dinophyceae</taxon>
        <taxon>Suessiales</taxon>
        <taxon>Symbiodiniaceae</taxon>
        <taxon>Durusdinium</taxon>
    </lineage>
</organism>
<dbReference type="InterPro" id="IPR003609">
    <property type="entry name" value="Pan_app"/>
</dbReference>
<name>A0ABP0NHZ8_9DINO</name>
<dbReference type="NCBIfam" id="TIGR02167">
    <property type="entry name" value="Liste_lipo_26"/>
    <property type="match status" value="2"/>
</dbReference>
<feature type="chain" id="PRO_5046649623" description="Apple domain-containing protein" evidence="2">
    <location>
        <begin position="19"/>
        <end position="1107"/>
    </location>
</feature>
<keyword evidence="1" id="KW-1133">Transmembrane helix</keyword>
<keyword evidence="1" id="KW-0812">Transmembrane</keyword>
<evidence type="ECO:0000256" key="1">
    <source>
        <dbReference type="SAM" id="Phobius"/>
    </source>
</evidence>
<accession>A0ABP0NHZ8</accession>
<keyword evidence="5" id="KW-1185">Reference proteome</keyword>
<dbReference type="Pfam" id="PF03382">
    <property type="entry name" value="DUF285"/>
    <property type="match status" value="2"/>
</dbReference>
<evidence type="ECO:0000259" key="3">
    <source>
        <dbReference type="PROSITE" id="PS50948"/>
    </source>
</evidence>
<reference evidence="4 5" key="1">
    <citation type="submission" date="2024-02" db="EMBL/GenBank/DDBJ databases">
        <authorList>
            <person name="Chen Y."/>
            <person name="Shah S."/>
            <person name="Dougan E. K."/>
            <person name="Thang M."/>
            <person name="Chan C."/>
        </authorList>
    </citation>
    <scope>NUCLEOTIDE SEQUENCE [LARGE SCALE GENOMIC DNA]</scope>
</reference>
<dbReference type="SUPFAM" id="SSF57184">
    <property type="entry name" value="Growth factor receptor domain"/>
    <property type="match status" value="1"/>
</dbReference>
<feature type="transmembrane region" description="Helical" evidence="1">
    <location>
        <begin position="738"/>
        <end position="762"/>
    </location>
</feature>
<dbReference type="EMBL" id="CAXAMN010021751">
    <property type="protein sequence ID" value="CAK9063048.1"/>
    <property type="molecule type" value="Genomic_DNA"/>
</dbReference>
<protein>
    <recommendedName>
        <fullName evidence="3">Apple domain-containing protein</fullName>
    </recommendedName>
</protein>
<gene>
    <name evidence="4" type="ORF">CCMP2556_LOCUS31000</name>
</gene>
<dbReference type="Proteomes" id="UP001642484">
    <property type="component" value="Unassembled WGS sequence"/>
</dbReference>
<dbReference type="InterPro" id="IPR005046">
    <property type="entry name" value="DUF285"/>
</dbReference>
<dbReference type="InterPro" id="IPR009030">
    <property type="entry name" value="Growth_fac_rcpt_cys_sf"/>
</dbReference>
<evidence type="ECO:0000313" key="5">
    <source>
        <dbReference type="Proteomes" id="UP001642484"/>
    </source>
</evidence>
<feature type="signal peptide" evidence="2">
    <location>
        <begin position="1"/>
        <end position="18"/>
    </location>
</feature>
<comment type="caution">
    <text evidence="4">The sequence shown here is derived from an EMBL/GenBank/DDBJ whole genome shotgun (WGS) entry which is preliminary data.</text>
</comment>
<dbReference type="InterPro" id="IPR011889">
    <property type="entry name" value="Liste_lipo_26"/>
</dbReference>
<evidence type="ECO:0000313" key="4">
    <source>
        <dbReference type="EMBL" id="CAK9063048.1"/>
    </source>
</evidence>
<keyword evidence="2" id="KW-0732">Signal</keyword>